<dbReference type="PANTHER" id="PTHR35007">
    <property type="entry name" value="INTEGRAL MEMBRANE PROTEIN-RELATED"/>
    <property type="match status" value="1"/>
</dbReference>
<accession>A0A4Q2K1D9</accession>
<protein>
    <submittedName>
        <fullName evidence="9">Type II secretion system protein</fullName>
    </submittedName>
</protein>
<feature type="signal peptide" evidence="7">
    <location>
        <begin position="1"/>
        <end position="15"/>
    </location>
</feature>
<keyword evidence="7" id="KW-0732">Signal</keyword>
<organism evidence="9 10">
    <name type="scientific">Senegalimassilia faecalis</name>
    <dbReference type="NCBI Taxonomy" id="2509433"/>
    <lineage>
        <taxon>Bacteria</taxon>
        <taxon>Bacillati</taxon>
        <taxon>Actinomycetota</taxon>
        <taxon>Coriobacteriia</taxon>
        <taxon>Coriobacteriales</taxon>
        <taxon>Coriobacteriaceae</taxon>
        <taxon>Senegalimassilia</taxon>
    </lineage>
</organism>
<feature type="transmembrane region" description="Helical" evidence="6">
    <location>
        <begin position="109"/>
        <end position="128"/>
    </location>
</feature>
<dbReference type="PANTHER" id="PTHR35007:SF1">
    <property type="entry name" value="PILUS ASSEMBLY PROTEIN"/>
    <property type="match status" value="1"/>
</dbReference>
<sequence>MGASVAWGCMSVALAFPCAALLGSCAAARSRSFASGDMLARLARNGVSWTLPAAKRLAKTRRVQRSLADAVDLLGERGIFASPVGLLSLAMAAAVAVAAVVGALAQSPVAGVAVVALAIACLLTRVHLWRDRQAEALRDAVPDALHAMGSCFQAGFSPLQTFQYLASELRGPLGKRFADAAHLLETGHDMHEALDALRGAGAQGELVFVSVALDVQHQAGGSMRPVLEAARETVEGELALKRSLRVQTAQARLSARIVTIMPFALVAVFSLVSKGFLDPFFESPLGVALLCMAVLMQVAGVAAVRRMLSIEVS</sequence>
<feature type="domain" description="Type II secretion system protein GspF" evidence="8">
    <location>
        <begin position="145"/>
        <end position="269"/>
    </location>
</feature>
<evidence type="ECO:0000256" key="5">
    <source>
        <dbReference type="ARBA" id="ARBA00023136"/>
    </source>
</evidence>
<dbReference type="Pfam" id="PF00482">
    <property type="entry name" value="T2SSF"/>
    <property type="match status" value="1"/>
</dbReference>
<comment type="caution">
    <text evidence="9">The sequence shown here is derived from an EMBL/GenBank/DDBJ whole genome shotgun (WGS) entry which is preliminary data.</text>
</comment>
<evidence type="ECO:0000256" key="3">
    <source>
        <dbReference type="ARBA" id="ARBA00022692"/>
    </source>
</evidence>
<keyword evidence="3 6" id="KW-0812">Transmembrane</keyword>
<reference evidence="9 10" key="1">
    <citation type="submission" date="2019-01" db="EMBL/GenBank/DDBJ databases">
        <title>Senegalimassilia sp. nov. KGMB04484 isolated human feces.</title>
        <authorList>
            <person name="Han K.-I."/>
            <person name="Kim J.-S."/>
            <person name="Lee K.C."/>
            <person name="Suh M.K."/>
            <person name="Eom M.K."/>
            <person name="Lee J.H."/>
            <person name="Park S.-H."/>
            <person name="Kang S.W."/>
            <person name="Park J.-E."/>
            <person name="Oh B.S."/>
            <person name="Yu S.Y."/>
            <person name="Choi S.-H."/>
            <person name="Lee D.H."/>
            <person name="Yoon H."/>
            <person name="Kim B.-Y."/>
            <person name="Lee J.H."/>
            <person name="Lee J.-S."/>
        </authorList>
    </citation>
    <scope>NUCLEOTIDE SEQUENCE [LARGE SCALE GENOMIC DNA]</scope>
    <source>
        <strain evidence="9 10">KGMB04484</strain>
    </source>
</reference>
<evidence type="ECO:0000256" key="1">
    <source>
        <dbReference type="ARBA" id="ARBA00004651"/>
    </source>
</evidence>
<evidence type="ECO:0000256" key="6">
    <source>
        <dbReference type="SAM" id="Phobius"/>
    </source>
</evidence>
<dbReference type="EMBL" id="SDPW01000001">
    <property type="protein sequence ID" value="RXZ54070.1"/>
    <property type="molecule type" value="Genomic_DNA"/>
</dbReference>
<feature type="transmembrane region" description="Helical" evidence="6">
    <location>
        <begin position="79"/>
        <end position="103"/>
    </location>
</feature>
<feature type="transmembrane region" description="Helical" evidence="6">
    <location>
        <begin position="285"/>
        <end position="304"/>
    </location>
</feature>
<evidence type="ECO:0000313" key="10">
    <source>
        <dbReference type="Proteomes" id="UP000293345"/>
    </source>
</evidence>
<keyword evidence="10" id="KW-1185">Reference proteome</keyword>
<dbReference type="GO" id="GO:0005886">
    <property type="term" value="C:plasma membrane"/>
    <property type="evidence" value="ECO:0007669"/>
    <property type="project" value="UniProtKB-SubCell"/>
</dbReference>
<keyword evidence="2" id="KW-1003">Cell membrane</keyword>
<feature type="chain" id="PRO_5039707585" evidence="7">
    <location>
        <begin position="16"/>
        <end position="313"/>
    </location>
</feature>
<feature type="transmembrane region" description="Helical" evidence="6">
    <location>
        <begin position="253"/>
        <end position="273"/>
    </location>
</feature>
<evidence type="ECO:0000256" key="4">
    <source>
        <dbReference type="ARBA" id="ARBA00022989"/>
    </source>
</evidence>
<keyword evidence="5 6" id="KW-0472">Membrane</keyword>
<gene>
    <name evidence="9" type="ORF">ET524_05970</name>
</gene>
<dbReference type="InterPro" id="IPR018076">
    <property type="entry name" value="T2SS_GspF_dom"/>
</dbReference>
<proteinExistence type="predicted"/>
<dbReference type="RefSeq" id="WP_129424074.1">
    <property type="nucleotide sequence ID" value="NZ_SDPW01000001.1"/>
</dbReference>
<name>A0A4Q2K1D9_9ACTN</name>
<keyword evidence="4 6" id="KW-1133">Transmembrane helix</keyword>
<dbReference type="OrthoDB" id="3173358at2"/>
<evidence type="ECO:0000259" key="8">
    <source>
        <dbReference type="Pfam" id="PF00482"/>
    </source>
</evidence>
<dbReference type="Proteomes" id="UP000293345">
    <property type="component" value="Unassembled WGS sequence"/>
</dbReference>
<evidence type="ECO:0000313" key="9">
    <source>
        <dbReference type="EMBL" id="RXZ54070.1"/>
    </source>
</evidence>
<evidence type="ECO:0000256" key="7">
    <source>
        <dbReference type="SAM" id="SignalP"/>
    </source>
</evidence>
<evidence type="ECO:0000256" key="2">
    <source>
        <dbReference type="ARBA" id="ARBA00022475"/>
    </source>
</evidence>
<dbReference type="AlphaFoldDB" id="A0A4Q2K1D9"/>
<comment type="subcellular location">
    <subcellularLocation>
        <location evidence="1">Cell membrane</location>
        <topology evidence="1">Multi-pass membrane protein</topology>
    </subcellularLocation>
</comment>